<dbReference type="CDD" id="cd09110">
    <property type="entry name" value="PLDc_CLS_1"/>
    <property type="match status" value="1"/>
</dbReference>
<evidence type="ECO:0000259" key="1">
    <source>
        <dbReference type="PROSITE" id="PS50035"/>
    </source>
</evidence>
<dbReference type="Gene3D" id="3.30.870.10">
    <property type="entry name" value="Endonuclease Chain A"/>
    <property type="match status" value="2"/>
</dbReference>
<dbReference type="InterPro" id="IPR001736">
    <property type="entry name" value="PLipase_D/transphosphatidylase"/>
</dbReference>
<sequence>MAASIYPWRDGNSFELMMDGDCFFPKMLQAMEQARSSIDIELYLVESGHSTQRVMDILLQAVARGVRVRCRFDSLGSRDLQEADRQGLSRGGVDLRFYNPLNLLGGRSNLHRDHRKLVIIDDSVAFIGGAGFTDDFCIPGPEGHCLWHEQMLKVCGPVVADWVELFERQWRITERHNGRQPARLRRVRVPPHPPKGEGLARVSLTDGRTHREMVQALLASIARAERRVWLATPYFAPTRRIRRSLTRAARRGVDVRLLLCGDVTDHPAVRYAGQRFYKKLLAAGVRIFEYQPRFLHLKTVLVDDWVSLGSSNFDHWTLHWNLEANQNIIDTELALTVEQSFVTDFAESREWTLNDWLTLPWAHRMKIRLWGTINRAAIFGLDIRR</sequence>
<feature type="domain" description="PLD phosphodiesterase" evidence="1">
    <location>
        <begin position="109"/>
        <end position="136"/>
    </location>
</feature>
<accession>A0A1H1N8L6</accession>
<dbReference type="PANTHER" id="PTHR21248">
    <property type="entry name" value="CARDIOLIPIN SYNTHASE"/>
    <property type="match status" value="1"/>
</dbReference>
<reference evidence="3" key="1">
    <citation type="submission" date="2016-10" db="EMBL/GenBank/DDBJ databases">
        <authorList>
            <person name="Varghese N."/>
            <person name="Submissions S."/>
        </authorList>
    </citation>
    <scope>NUCLEOTIDE SEQUENCE [LARGE SCALE GENOMIC DNA]</scope>
    <source>
        <strain evidence="3">2SM5</strain>
    </source>
</reference>
<feature type="domain" description="PLD phosphodiesterase" evidence="1">
    <location>
        <begin position="291"/>
        <end position="317"/>
    </location>
</feature>
<dbReference type="SMART" id="SM00155">
    <property type="entry name" value="PLDc"/>
    <property type="match status" value="2"/>
</dbReference>
<dbReference type="Proteomes" id="UP000243426">
    <property type="component" value="Chromosome I"/>
</dbReference>
<dbReference type="RefSeq" id="WP_090276231.1">
    <property type="nucleotide sequence ID" value="NZ_LT629748.1"/>
</dbReference>
<dbReference type="SUPFAM" id="SSF56024">
    <property type="entry name" value="Phospholipase D/nuclease"/>
    <property type="match status" value="2"/>
</dbReference>
<dbReference type="AlphaFoldDB" id="A0A1H1N8L6"/>
<dbReference type="PANTHER" id="PTHR21248:SF23">
    <property type="entry name" value="CARDIOLIPIN SYNTHASE B"/>
    <property type="match status" value="1"/>
</dbReference>
<evidence type="ECO:0000313" key="3">
    <source>
        <dbReference type="Proteomes" id="UP000243426"/>
    </source>
</evidence>
<dbReference type="PROSITE" id="PS50035">
    <property type="entry name" value="PLD"/>
    <property type="match status" value="2"/>
</dbReference>
<dbReference type="GO" id="GO:0032049">
    <property type="term" value="P:cardiolipin biosynthetic process"/>
    <property type="evidence" value="ECO:0007669"/>
    <property type="project" value="UniProtKB-ARBA"/>
</dbReference>
<dbReference type="STRING" id="797277.SAMN05216198_0838"/>
<dbReference type="InterPro" id="IPR025202">
    <property type="entry name" value="PLD-like_dom"/>
</dbReference>
<proteinExistence type="predicted"/>
<keyword evidence="3" id="KW-1185">Reference proteome</keyword>
<dbReference type="GO" id="GO:0016020">
    <property type="term" value="C:membrane"/>
    <property type="evidence" value="ECO:0007669"/>
    <property type="project" value="TreeGrafter"/>
</dbReference>
<dbReference type="EMBL" id="LT629748">
    <property type="protein sequence ID" value="SDR95238.1"/>
    <property type="molecule type" value="Genomic_DNA"/>
</dbReference>
<dbReference type="OrthoDB" id="9762009at2"/>
<dbReference type="Pfam" id="PF13091">
    <property type="entry name" value="PLDc_2"/>
    <property type="match status" value="2"/>
</dbReference>
<name>A0A1H1N8L6_9GAMM</name>
<protein>
    <submittedName>
        <fullName evidence="2">Phosphatidylserine/phosphatidylglycerophosphate/cardiolipin synthase</fullName>
    </submittedName>
</protein>
<gene>
    <name evidence="2" type="ORF">SAMN05216198_0838</name>
</gene>
<dbReference type="CDD" id="cd09159">
    <property type="entry name" value="PLDc_ybhO_like_2"/>
    <property type="match status" value="1"/>
</dbReference>
<dbReference type="GO" id="GO:0008808">
    <property type="term" value="F:cardiolipin synthase activity"/>
    <property type="evidence" value="ECO:0007669"/>
    <property type="project" value="TreeGrafter"/>
</dbReference>
<evidence type="ECO:0000313" key="2">
    <source>
        <dbReference type="EMBL" id="SDR95238.1"/>
    </source>
</evidence>
<organism evidence="2 3">
    <name type="scientific">Halopseudomonas litoralis</name>
    <dbReference type="NCBI Taxonomy" id="797277"/>
    <lineage>
        <taxon>Bacteria</taxon>
        <taxon>Pseudomonadati</taxon>
        <taxon>Pseudomonadota</taxon>
        <taxon>Gammaproteobacteria</taxon>
        <taxon>Pseudomonadales</taxon>
        <taxon>Pseudomonadaceae</taxon>
        <taxon>Halopseudomonas</taxon>
    </lineage>
</organism>